<feature type="compositionally biased region" description="Basic and acidic residues" evidence="4">
    <location>
        <begin position="471"/>
        <end position="482"/>
    </location>
</feature>
<name>A0A9W6U2W5_9STRA</name>
<dbReference type="PANTHER" id="PTHR13793:SF107">
    <property type="entry name" value="BROMODOMAIN-CONTAINING PROTEIN HOMOLOG"/>
    <property type="match status" value="1"/>
</dbReference>
<feature type="region of interest" description="Disordered" evidence="4">
    <location>
        <begin position="812"/>
        <end position="913"/>
    </location>
</feature>
<feature type="compositionally biased region" description="Acidic residues" evidence="4">
    <location>
        <begin position="667"/>
        <end position="677"/>
    </location>
</feature>
<dbReference type="Pfam" id="PF13771">
    <property type="entry name" value="zf-HC5HC2H"/>
    <property type="match status" value="1"/>
</dbReference>
<feature type="domain" description="PHD-type" evidence="5">
    <location>
        <begin position="681"/>
        <end position="793"/>
    </location>
</feature>
<keyword evidence="1" id="KW-0479">Metal-binding</keyword>
<sequence length="1017" mass="113260">MEDDREAEDAVKKHAVKTGTDKSKAKRSRRKSWSDEDDSESDDEHEDDHELDSDSEQEGSQDSLSDDDQDEKALSFASAEDAPKPSPKAGPASANSAPSNSVPRGPAAATQQIVPADTARNNETNCRVVLQTNVFAPVFYPEAYKPDRNDRDFEYVMVLISSRPLGLGIASSNKCPGIFLLARTTVNPAVVAALDRDVIQNGDEIFAFNDLVLRNSTVKIFTEEVVPSVTLPVRCWFRTKRKSKIFSAASSELVSVGADAPARTSGKRLPSVEKVTSLDTYNYSMTVPGEKPRDTEGGVVSLGIDWPWLQEKLEDMCGVRLNSSHPEYEQVRELLVMPRRERVPSYLVEFRKTRMEKQHFLSSDIFMGVLSESKDVGGEVDEQTPLEVGTTVTVAKRTWPGMNKLGGAGRIRKVNEKTLPDGTKRFTYNVALVLGGYDNNVERKYISVVDLEAEESEQHEESTTGRRHKSEKNDPEPDVKDATDEDTSITSVRLSFSLLRTEDDDKLAALPDAVIDGPPKKRRFQLQFSTANSAVYCERKNIDGAPAKEMLLHRHFDVKLPETDALTNACFSSELLDIEDRVGDEVDEDDTDSEGEVDEIKTELATLQSQFRAVMEKNEQAFVSLTKKVEEEYASKGYRQWEFQDIEWRNYERMYQEMQAAKRQFEDSDDESDDDEDGRVPGSGAGKRRKPESEDEESEPEDVSFGDTGDVVHPQCAMFTPETFFKDGVVYGVNLVDPERRRLKCSICGGRKGLSKIQCAHRKCVQAYHVACAFVNGLLISDPYYQAWCPRHLKTSGLGQFVDLPAHMNKDRSAIATNDTPGTTPASSPARRNRKNSRPRSRQKKSSSRQDTTPAEPTTVARAEISSSKTNRKRKRKGSNAGATATASNVRNAAHGNRGSSPRNNAAVEGPEPRCARRLEIELSDDSDHEGKAVGAWQQGRDQQLVFAKNDVVEVLTRDWRGINKPGGVARVRAVSLVPNDNGGKDVFYDVNYVMGTYKEKRVPARFVRSYNQGDAE</sequence>
<proteinExistence type="predicted"/>
<evidence type="ECO:0000256" key="2">
    <source>
        <dbReference type="ARBA" id="ARBA00022771"/>
    </source>
</evidence>
<feature type="region of interest" description="Disordered" evidence="4">
    <location>
        <begin position="660"/>
        <end position="708"/>
    </location>
</feature>
<comment type="caution">
    <text evidence="6">The sequence shown here is derived from an EMBL/GenBank/DDBJ whole genome shotgun (WGS) entry which is preliminary data.</text>
</comment>
<keyword evidence="2" id="KW-0863">Zinc-finger</keyword>
<keyword evidence="3" id="KW-0862">Zinc</keyword>
<protein>
    <submittedName>
        <fullName evidence="6">Unnamed protein product</fullName>
    </submittedName>
</protein>
<dbReference type="PROSITE" id="PS51805">
    <property type="entry name" value="EPHD"/>
    <property type="match status" value="1"/>
</dbReference>
<dbReference type="GO" id="GO:0006357">
    <property type="term" value="P:regulation of transcription by RNA polymerase II"/>
    <property type="evidence" value="ECO:0007669"/>
    <property type="project" value="TreeGrafter"/>
</dbReference>
<keyword evidence="7" id="KW-1185">Reference proteome</keyword>
<dbReference type="InterPro" id="IPR050701">
    <property type="entry name" value="Histone_Mod_Regulator"/>
</dbReference>
<feature type="compositionally biased region" description="Polar residues" evidence="4">
    <location>
        <begin position="109"/>
        <end position="119"/>
    </location>
</feature>
<dbReference type="InterPro" id="IPR001965">
    <property type="entry name" value="Znf_PHD"/>
</dbReference>
<feature type="compositionally biased region" description="Acidic residues" evidence="4">
    <location>
        <begin position="35"/>
        <end position="70"/>
    </location>
</feature>
<dbReference type="InterPro" id="IPR034732">
    <property type="entry name" value="EPHD"/>
</dbReference>
<organism evidence="6 7">
    <name type="scientific">Phytophthora lilii</name>
    <dbReference type="NCBI Taxonomy" id="2077276"/>
    <lineage>
        <taxon>Eukaryota</taxon>
        <taxon>Sar</taxon>
        <taxon>Stramenopiles</taxon>
        <taxon>Oomycota</taxon>
        <taxon>Peronosporomycetes</taxon>
        <taxon>Peronosporales</taxon>
        <taxon>Peronosporaceae</taxon>
        <taxon>Phytophthora</taxon>
    </lineage>
</organism>
<feature type="compositionally biased region" description="Acidic residues" evidence="4">
    <location>
        <begin position="693"/>
        <end position="704"/>
    </location>
</feature>
<evidence type="ECO:0000256" key="3">
    <source>
        <dbReference type="ARBA" id="ARBA00022833"/>
    </source>
</evidence>
<dbReference type="OrthoDB" id="20839at2759"/>
<dbReference type="CDD" id="cd15571">
    <property type="entry name" value="ePHD"/>
    <property type="match status" value="1"/>
</dbReference>
<reference evidence="6" key="1">
    <citation type="submission" date="2023-04" db="EMBL/GenBank/DDBJ databases">
        <title>Phytophthora lilii NBRC 32176.</title>
        <authorList>
            <person name="Ichikawa N."/>
            <person name="Sato H."/>
            <person name="Tonouchi N."/>
        </authorList>
    </citation>
    <scope>NUCLEOTIDE SEQUENCE</scope>
    <source>
        <strain evidence="6">NBRC 32176</strain>
    </source>
</reference>
<feature type="compositionally biased region" description="Basic residues" evidence="4">
    <location>
        <begin position="831"/>
        <end position="847"/>
    </location>
</feature>
<evidence type="ECO:0000256" key="1">
    <source>
        <dbReference type="ARBA" id="ARBA00022723"/>
    </source>
</evidence>
<evidence type="ECO:0000313" key="6">
    <source>
        <dbReference type="EMBL" id="GMF25296.1"/>
    </source>
</evidence>
<feature type="compositionally biased region" description="Polar residues" evidence="4">
    <location>
        <begin position="881"/>
        <end position="891"/>
    </location>
</feature>
<dbReference type="Proteomes" id="UP001165083">
    <property type="component" value="Unassembled WGS sequence"/>
</dbReference>
<dbReference type="EMBL" id="BSXW01000547">
    <property type="protein sequence ID" value="GMF25296.1"/>
    <property type="molecule type" value="Genomic_DNA"/>
</dbReference>
<evidence type="ECO:0000256" key="4">
    <source>
        <dbReference type="SAM" id="MobiDB-lite"/>
    </source>
</evidence>
<feature type="compositionally biased region" description="Polar residues" evidence="4">
    <location>
        <begin position="815"/>
        <end position="825"/>
    </location>
</feature>
<dbReference type="SMART" id="SM00249">
    <property type="entry name" value="PHD"/>
    <property type="match status" value="1"/>
</dbReference>
<dbReference type="GO" id="GO:0008270">
    <property type="term" value="F:zinc ion binding"/>
    <property type="evidence" value="ECO:0007669"/>
    <property type="project" value="UniProtKB-KW"/>
</dbReference>
<dbReference type="InterPro" id="IPR013083">
    <property type="entry name" value="Znf_RING/FYVE/PHD"/>
</dbReference>
<gene>
    <name evidence="6" type="ORF">Plil01_001042300</name>
</gene>
<dbReference type="PANTHER" id="PTHR13793">
    <property type="entry name" value="PHD FINGER PROTEINS"/>
    <property type="match status" value="1"/>
</dbReference>
<dbReference type="AlphaFoldDB" id="A0A9W6U2W5"/>
<evidence type="ECO:0000313" key="7">
    <source>
        <dbReference type="Proteomes" id="UP001165083"/>
    </source>
</evidence>
<accession>A0A9W6U2W5</accession>
<feature type="region of interest" description="Disordered" evidence="4">
    <location>
        <begin position="1"/>
        <end position="119"/>
    </location>
</feature>
<dbReference type="Gene3D" id="3.30.40.10">
    <property type="entry name" value="Zinc/RING finger domain, C3HC4 (zinc finger)"/>
    <property type="match status" value="1"/>
</dbReference>
<feature type="region of interest" description="Disordered" evidence="4">
    <location>
        <begin position="452"/>
        <end position="486"/>
    </location>
</feature>
<feature type="compositionally biased region" description="Low complexity" evidence="4">
    <location>
        <begin position="87"/>
        <end position="101"/>
    </location>
</feature>
<evidence type="ECO:0000259" key="5">
    <source>
        <dbReference type="PROSITE" id="PS51805"/>
    </source>
</evidence>